<proteinExistence type="inferred from homology"/>
<feature type="compositionally biased region" description="Polar residues" evidence="3">
    <location>
        <begin position="2083"/>
        <end position="2096"/>
    </location>
</feature>
<feature type="compositionally biased region" description="Basic and acidic residues" evidence="3">
    <location>
        <begin position="388"/>
        <end position="397"/>
    </location>
</feature>
<feature type="compositionally biased region" description="Basic residues" evidence="3">
    <location>
        <begin position="48"/>
        <end position="58"/>
    </location>
</feature>
<feature type="compositionally biased region" description="Basic residues" evidence="3">
    <location>
        <begin position="2184"/>
        <end position="2194"/>
    </location>
</feature>
<accession>A0A5B7EEE2</accession>
<feature type="region of interest" description="Disordered" evidence="3">
    <location>
        <begin position="428"/>
        <end position="503"/>
    </location>
</feature>
<feature type="compositionally biased region" description="Pro residues" evidence="3">
    <location>
        <begin position="552"/>
        <end position="561"/>
    </location>
</feature>
<feature type="compositionally biased region" description="Basic and acidic residues" evidence="3">
    <location>
        <begin position="351"/>
        <end position="364"/>
    </location>
</feature>
<dbReference type="OrthoDB" id="6369290at2759"/>
<evidence type="ECO:0000256" key="3">
    <source>
        <dbReference type="SAM" id="MobiDB-lite"/>
    </source>
</evidence>
<reference evidence="4 5" key="1">
    <citation type="submission" date="2019-05" db="EMBL/GenBank/DDBJ databases">
        <title>Another draft genome of Portunus trituberculatus and its Hox gene families provides insights of decapod evolution.</title>
        <authorList>
            <person name="Jeong J.-H."/>
            <person name="Song I."/>
            <person name="Kim S."/>
            <person name="Choi T."/>
            <person name="Kim D."/>
            <person name="Ryu S."/>
            <person name="Kim W."/>
        </authorList>
    </citation>
    <scope>NUCLEOTIDE SEQUENCE [LARGE SCALE GENOMIC DNA]</scope>
    <source>
        <tissue evidence="4">Muscle</tissue>
    </source>
</reference>
<dbReference type="PANTHER" id="PTHR43639:SF1">
    <property type="entry name" value="SHORT-CHAIN DEHYDROGENASE_REDUCTASE FAMILY PROTEIN"/>
    <property type="match status" value="1"/>
</dbReference>
<evidence type="ECO:0000256" key="2">
    <source>
        <dbReference type="ARBA" id="ARBA00023002"/>
    </source>
</evidence>
<keyword evidence="5" id="KW-1185">Reference proteome</keyword>
<feature type="compositionally biased region" description="Low complexity" evidence="3">
    <location>
        <begin position="1397"/>
        <end position="1407"/>
    </location>
</feature>
<organism evidence="4 5">
    <name type="scientific">Portunus trituberculatus</name>
    <name type="common">Swimming crab</name>
    <name type="synonym">Neptunus trituberculatus</name>
    <dbReference type="NCBI Taxonomy" id="210409"/>
    <lineage>
        <taxon>Eukaryota</taxon>
        <taxon>Metazoa</taxon>
        <taxon>Ecdysozoa</taxon>
        <taxon>Arthropoda</taxon>
        <taxon>Crustacea</taxon>
        <taxon>Multicrustacea</taxon>
        <taxon>Malacostraca</taxon>
        <taxon>Eumalacostraca</taxon>
        <taxon>Eucarida</taxon>
        <taxon>Decapoda</taxon>
        <taxon>Pleocyemata</taxon>
        <taxon>Brachyura</taxon>
        <taxon>Eubrachyura</taxon>
        <taxon>Portunoidea</taxon>
        <taxon>Portunidae</taxon>
        <taxon>Portuninae</taxon>
        <taxon>Portunus</taxon>
    </lineage>
</organism>
<dbReference type="PANTHER" id="PTHR43639">
    <property type="entry name" value="OXIDOREDUCTASE, SHORT-CHAIN DEHYDROGENASE/REDUCTASE FAMILY (AFU_ORTHOLOGUE AFUA_5G02870)"/>
    <property type="match status" value="1"/>
</dbReference>
<feature type="region of interest" description="Disordered" evidence="3">
    <location>
        <begin position="32"/>
        <end position="63"/>
    </location>
</feature>
<feature type="compositionally biased region" description="Low complexity" evidence="3">
    <location>
        <begin position="1605"/>
        <end position="1623"/>
    </location>
</feature>
<feature type="compositionally biased region" description="Basic and acidic residues" evidence="3">
    <location>
        <begin position="1949"/>
        <end position="1968"/>
    </location>
</feature>
<keyword evidence="2" id="KW-0560">Oxidoreductase</keyword>
<feature type="compositionally biased region" description="Basic and acidic residues" evidence="3">
    <location>
        <begin position="1566"/>
        <end position="1579"/>
    </location>
</feature>
<comment type="similarity">
    <text evidence="1">Belongs to the short-chain dehydrogenases/reductases (SDR) family.</text>
</comment>
<dbReference type="Proteomes" id="UP000324222">
    <property type="component" value="Unassembled WGS sequence"/>
</dbReference>
<dbReference type="Pfam" id="PF13561">
    <property type="entry name" value="adh_short_C2"/>
    <property type="match status" value="1"/>
</dbReference>
<dbReference type="PRINTS" id="PR00081">
    <property type="entry name" value="GDHRDH"/>
</dbReference>
<feature type="compositionally biased region" description="Polar residues" evidence="3">
    <location>
        <begin position="1347"/>
        <end position="1363"/>
    </location>
</feature>
<feature type="region of interest" description="Disordered" evidence="3">
    <location>
        <begin position="1008"/>
        <end position="1251"/>
    </location>
</feature>
<comment type="caution">
    <text evidence="4">The sequence shown here is derived from an EMBL/GenBank/DDBJ whole genome shotgun (WGS) entry which is preliminary data.</text>
</comment>
<feature type="region of interest" description="Disordered" evidence="3">
    <location>
        <begin position="1600"/>
        <end position="1779"/>
    </location>
</feature>
<feature type="region of interest" description="Disordered" evidence="3">
    <location>
        <begin position="517"/>
        <end position="582"/>
    </location>
</feature>
<feature type="region of interest" description="Disordered" evidence="3">
    <location>
        <begin position="688"/>
        <end position="741"/>
    </location>
</feature>
<name>A0A5B7EEE2_PORTR</name>
<feature type="compositionally biased region" description="Low complexity" evidence="3">
    <location>
        <begin position="1821"/>
        <end position="1831"/>
    </location>
</feature>
<feature type="compositionally biased region" description="Polar residues" evidence="3">
    <location>
        <begin position="145"/>
        <end position="159"/>
    </location>
</feature>
<feature type="compositionally biased region" description="Polar residues" evidence="3">
    <location>
        <begin position="1408"/>
        <end position="1420"/>
    </location>
</feature>
<feature type="region of interest" description="Disordered" evidence="3">
    <location>
        <begin position="1803"/>
        <end position="1888"/>
    </location>
</feature>
<feature type="region of interest" description="Disordered" evidence="3">
    <location>
        <begin position="2079"/>
        <end position="2312"/>
    </location>
</feature>
<protein>
    <submittedName>
        <fullName evidence="4">Uncharacterized protein</fullName>
    </submittedName>
</protein>
<feature type="compositionally biased region" description="Low complexity" evidence="3">
    <location>
        <begin position="1469"/>
        <end position="1516"/>
    </location>
</feature>
<feature type="compositionally biased region" description="Basic and acidic residues" evidence="3">
    <location>
        <begin position="2285"/>
        <end position="2295"/>
    </location>
</feature>
<feature type="region of interest" description="Disordered" evidence="3">
    <location>
        <begin position="1342"/>
        <end position="1585"/>
    </location>
</feature>
<feature type="compositionally biased region" description="Basic and acidic residues" evidence="3">
    <location>
        <begin position="538"/>
        <end position="551"/>
    </location>
</feature>
<feature type="compositionally biased region" description="Low complexity" evidence="3">
    <location>
        <begin position="1858"/>
        <end position="1880"/>
    </location>
</feature>
<gene>
    <name evidence="4" type="ORF">E2C01_025014</name>
</gene>
<feature type="compositionally biased region" description="Polar residues" evidence="3">
    <location>
        <begin position="1767"/>
        <end position="1779"/>
    </location>
</feature>
<feature type="compositionally biased region" description="Low complexity" evidence="3">
    <location>
        <begin position="1451"/>
        <end position="1461"/>
    </location>
</feature>
<feature type="compositionally biased region" description="Basic and acidic residues" evidence="3">
    <location>
        <begin position="2211"/>
        <end position="2221"/>
    </location>
</feature>
<dbReference type="SUPFAM" id="SSF51735">
    <property type="entry name" value="NAD(P)-binding Rossmann-fold domains"/>
    <property type="match status" value="1"/>
</dbReference>
<feature type="compositionally biased region" description="Basic and acidic residues" evidence="3">
    <location>
        <begin position="1145"/>
        <end position="1168"/>
    </location>
</feature>
<feature type="region of interest" description="Disordered" evidence="3">
    <location>
        <begin position="1910"/>
        <end position="1968"/>
    </location>
</feature>
<dbReference type="Gene3D" id="3.40.50.720">
    <property type="entry name" value="NAD(P)-binding Rossmann-like Domain"/>
    <property type="match status" value="1"/>
</dbReference>
<feature type="compositionally biased region" description="Low complexity" evidence="3">
    <location>
        <begin position="365"/>
        <end position="387"/>
    </location>
</feature>
<dbReference type="InterPro" id="IPR036291">
    <property type="entry name" value="NAD(P)-bd_dom_sf"/>
</dbReference>
<feature type="compositionally biased region" description="Polar residues" evidence="3">
    <location>
        <begin position="477"/>
        <end position="493"/>
    </location>
</feature>
<feature type="region of interest" description="Disordered" evidence="3">
    <location>
        <begin position="819"/>
        <end position="841"/>
    </location>
</feature>
<feature type="compositionally biased region" description="Low complexity" evidence="3">
    <location>
        <begin position="1803"/>
        <end position="1813"/>
    </location>
</feature>
<feature type="region of interest" description="Disordered" evidence="3">
    <location>
        <begin position="1997"/>
        <end position="2018"/>
    </location>
</feature>
<feature type="compositionally biased region" description="Low complexity" evidence="3">
    <location>
        <begin position="1675"/>
        <end position="1701"/>
    </location>
</feature>
<feature type="region of interest" description="Disordered" evidence="3">
    <location>
        <begin position="96"/>
        <end position="163"/>
    </location>
</feature>
<feature type="compositionally biased region" description="Basic and acidic residues" evidence="3">
    <location>
        <begin position="1027"/>
        <end position="1036"/>
    </location>
</feature>
<sequence length="2485" mass="270886">MVTCSATHTHTHTHTHTLTFPLPQVALTRLDHSPQKGKGCVGRSGALSHRRPPSRGSRRSSADSLHLLQDQHALNDNDDDDPDLQPAPRVVNIEVKLEAPQREQPARPRTFEGRERECGVSQDAPRQHDKRQELRRRLLEGCSRRTPSGGSNPHLSSATCEAEETFRRIKQEVARLAAKRRSSTDLSDSRPPSELLWSCDDSLGSVGDSASVVVGRGCGEEQRSSSEADVVISDRESVADSGLVSRRTVITISSKRSKSASSLASSQDAAPLWLRDQQTRRSLRGCQPLEEGISVSIVSRDATSRMYVRQSDAEDRPSRASAFNVRRTIEKRQIQQERRERRALRERIREQLRSLSEGRPRRDSSGSQGSSLLLSESSARSKSMSSLDQDHEDERSESALVKVQSSPTLEREKQAVLTYLYGASNLAEEERLSPAPPPRACSERREAPEGECSDPWQWSRSWDSLRPGREELPHRASATQSADSVKSFESSSRGARHVPDAERHTATHAARIIHHPHPQESHCELSSNYEPSKPSVDPSERREPPQGREDPPPGPQPVPPPRRSKLSLSTGHIKLAEEEQPHWVRLAKERRSLRAARQVEQLSDRASTASREPEWVARARKKLESLNVTLTATTDVSCASSCVTESSSAWSRGGLDALDDLREEASRIGQDLAEEAAARVTKELSVTRDSSRMLEAPTDPTPREASLERPKVSFDASATEASDGDSTTCRKLRSRRPQREEVRFGDLKHDWGGAQTKASKTVNGKQKEMRFGEIQVEVEAREPRCAALRPNAASQATHEPDAEDRRPVMRFGDTPLNLFPTAAPRGPQSSSKFESVAGPDPTKMTAEQLNQNVEEYDFPIPTGREDASELLRFLEESLKKAEEVPEVVCTEDSRPRPKSILKRRSVESVVQELRREASGEGHPKVLHHRKTASFDWDCVGKGGDPLATVPAAPATAPAPAPAPTTATTTFTTTFTTTLAAPATPSPTLHTVPTTNGHFFNVKLRHVPGAREQQQQQQQQHHSSTNNDPRRFPLEHSPHRRPSTQEHSAPLPGLVRARERKSVDEHGLRESEAEAERPGEAHSPILAASPEHSPTPAPPSKATRVLQEHVLSSHEQRGTAPPPVASGIQVFSSQGEAALCSPADQCSREPREDPVTRPPRKKEEEEDHHRTRRGVPNTATSSTISPGDRRTREAPHGVAGDARSSTRHTADPLPGRVSRGGGEEGSRGHTSPVKPSRGRPPGESPVPRLVQVEVVDEEVRRAAPRKREERRGGSGLLEWEARQRQRLEEEERNRLNIGLSLRPVSCRIKELVKMHGAFMSRFTRDKKTDINGTVDGADDIFFQKIPQDPSTKTPPAAQGSTPTMRSPFMVKKVQTPAQDTEPLRPTRRDHPRRRSPARRPSPATQRTASSARVTSPATRKTSPAPHRKSSAQRGTSPSTRRTSPGPRRRSPAPRGTSPATRRSPSRRGRSPSTRRSPAPRGTSPATRRTSPSPRRSASSTIRSTSSSRRSPSALRGSAEGRRVAATHRALMESSGQPSPSREATDSLPRRTRSSLSPAARRHQVASPDRRSSGCRGKEGMPRASQIVAEVRRVVQSSLQPQDFQNSLASNSKSAASTSPSATASRPEVQDPARQSRSLHSPSPERGSVKDPKARQEWLTKMLTALTQEGTPPRPTSPSASVSPTDVSPSPTSPTHTSRSTIPLTPASSTHAAPSQDSPSRHHTDSTHSLARAPHATNAHTVPDHSLGAPATAGALEGATPVPPARKSALSSLRTPSVPANSISHATASPVFSPLKTVSSSLTVTLTPTTSPLSPHTKNFACTPSTASSPAAPGEDSLRTPVKRSPSQESLEHSRRGPVSLSSILSDSSRSSSRCSSPHASPRPSPERILKRDSFDLVGRLGVIQEGGSQVEWRARVSQGDQKENIAPLPKDESGEDTTTSLSAPFRSSFRLRERSEERRKGGRKWSEDYSARDSALSWRPALTAPAITLRALADAAPRKPADATWPPARTEAPAKAHTAVQSPALTRYCRGRASLRSQVLGGECDEKKPLLSPEPDSGLGTSVQRPVSLSAILSRVEAVVDPPSQDSPTYKFSSKLSLSEEVAPVNSRHLQKEDTPLISKEVDNSTTAPPPAITERETPAIPSKPKPRMKQTLPAKTPAGPRRSKEGSPAPSTAPRPASSAARNKVVRRNSSLKKNRPEDSRGSIKARKERKNSEEDAHETVVEAAGGTTHTRTTVKRSHLPAAEKARPVSRSGSGRVKRERSFRSSASRALEDWAASTSVKGHLVKKEGQRFSHETEEEERGGRRVARSVARRVVRRGSRTLSGGGELLTETKETSSSATKVNIQYDSASLFSLRLSLDSPLPAVFISNAAAPYLKETHGSVVNVADIQGERPNAPFNVYCITKATLIMITKSLALELAPEHLSCNTHSEHVRAKAAKSLGLIRTSAGHLWPVAEKAASVTLVRPQLDYAACAWSPHTSRNSDTV</sequence>
<dbReference type="EMBL" id="VSRR010002491">
    <property type="protein sequence ID" value="MPC31717.1"/>
    <property type="molecule type" value="Genomic_DNA"/>
</dbReference>
<feature type="compositionally biased region" description="Low complexity" evidence="3">
    <location>
        <begin position="2167"/>
        <end position="2182"/>
    </location>
</feature>
<feature type="region of interest" description="Disordered" evidence="3">
    <location>
        <begin position="304"/>
        <end position="327"/>
    </location>
</feature>
<feature type="compositionally biased region" description="Polar residues" evidence="3">
    <location>
        <begin position="1704"/>
        <end position="1716"/>
    </location>
</feature>
<feature type="compositionally biased region" description="Low complexity" evidence="3">
    <location>
        <begin position="1432"/>
        <end position="1444"/>
    </location>
</feature>
<evidence type="ECO:0000313" key="4">
    <source>
        <dbReference type="EMBL" id="MPC31717.1"/>
    </source>
</evidence>
<dbReference type="GO" id="GO:0016491">
    <property type="term" value="F:oxidoreductase activity"/>
    <property type="evidence" value="ECO:0007669"/>
    <property type="project" value="UniProtKB-KW"/>
</dbReference>
<feature type="region of interest" description="Disordered" evidence="3">
    <location>
        <begin position="351"/>
        <end position="408"/>
    </location>
</feature>
<evidence type="ECO:0000313" key="5">
    <source>
        <dbReference type="Proteomes" id="UP000324222"/>
    </source>
</evidence>
<feature type="compositionally biased region" description="Basic and acidic residues" evidence="3">
    <location>
        <begin position="1645"/>
        <end position="1656"/>
    </location>
</feature>
<evidence type="ECO:0000256" key="1">
    <source>
        <dbReference type="ARBA" id="ARBA00006484"/>
    </source>
</evidence>
<feature type="compositionally biased region" description="Basic and acidic residues" evidence="3">
    <location>
        <begin position="125"/>
        <end position="143"/>
    </location>
</feature>
<feature type="compositionally biased region" description="Basic and acidic residues" evidence="3">
    <location>
        <begin position="2109"/>
        <end position="2122"/>
    </location>
</feature>
<dbReference type="CDD" id="cd05233">
    <property type="entry name" value="SDR_c"/>
    <property type="match status" value="1"/>
</dbReference>
<feature type="compositionally biased region" description="Basic and acidic residues" evidence="3">
    <location>
        <begin position="96"/>
        <end position="118"/>
    </location>
</feature>
<feature type="compositionally biased region" description="Basic and acidic residues" evidence="3">
    <location>
        <begin position="701"/>
        <end position="712"/>
    </location>
</feature>
<dbReference type="InterPro" id="IPR002347">
    <property type="entry name" value="SDR_fam"/>
</dbReference>
<feature type="compositionally biased region" description="Basic and acidic residues" evidence="3">
    <location>
        <begin position="1055"/>
        <end position="1079"/>
    </location>
</feature>